<evidence type="ECO:0000256" key="5">
    <source>
        <dbReference type="ARBA" id="ARBA00022605"/>
    </source>
</evidence>
<dbReference type="PROSITE" id="PS00901">
    <property type="entry name" value="CYS_SYNTHASE"/>
    <property type="match status" value="1"/>
</dbReference>
<comment type="similarity">
    <text evidence="2">Belongs to the cysteine synthase/cystathionine beta-synthase family.</text>
</comment>
<evidence type="ECO:0000313" key="12">
    <source>
        <dbReference type="Proteomes" id="UP000245207"/>
    </source>
</evidence>
<dbReference type="GO" id="GO:0006535">
    <property type="term" value="P:cysteine biosynthetic process from serine"/>
    <property type="evidence" value="ECO:0007669"/>
    <property type="project" value="InterPro"/>
</dbReference>
<comment type="subunit">
    <text evidence="3">Homodimer.</text>
</comment>
<dbReference type="GO" id="GO:0050017">
    <property type="term" value="F:L-3-cyanoalanine synthase activity"/>
    <property type="evidence" value="ECO:0007669"/>
    <property type="project" value="UniProtKB-EC"/>
</dbReference>
<comment type="cofactor">
    <cofactor evidence="1">
        <name>pyridoxal 5'-phosphate</name>
        <dbReference type="ChEBI" id="CHEBI:597326"/>
    </cofactor>
</comment>
<dbReference type="InterPro" id="IPR050214">
    <property type="entry name" value="Cys_Synth/Cystath_Beta-Synth"/>
</dbReference>
<evidence type="ECO:0000256" key="4">
    <source>
        <dbReference type="ARBA" id="ARBA00012077"/>
    </source>
</evidence>
<feature type="domain" description="Tryptophan synthase beta chain-like PALP" evidence="10">
    <location>
        <begin position="11"/>
        <end position="157"/>
    </location>
</feature>
<dbReference type="Gene3D" id="3.40.50.1100">
    <property type="match status" value="3"/>
</dbReference>
<dbReference type="EMBL" id="PKPP01000613">
    <property type="protein sequence ID" value="PWA90622.1"/>
    <property type="molecule type" value="Genomic_DNA"/>
</dbReference>
<dbReference type="OrthoDB" id="10259545at2759"/>
<proteinExistence type="inferred from homology"/>
<dbReference type="InterPro" id="IPR001926">
    <property type="entry name" value="TrpB-like_PALP"/>
</dbReference>
<dbReference type="CDD" id="cd01561">
    <property type="entry name" value="CBS_like"/>
    <property type="match status" value="1"/>
</dbReference>
<keyword evidence="12" id="KW-1185">Reference proteome</keyword>
<dbReference type="SUPFAM" id="SSF53686">
    <property type="entry name" value="Tryptophan synthase beta subunit-like PLP-dependent enzymes"/>
    <property type="match status" value="2"/>
</dbReference>
<evidence type="ECO:0000313" key="11">
    <source>
        <dbReference type="EMBL" id="PWA90622.1"/>
    </source>
</evidence>
<dbReference type="GO" id="GO:0004124">
    <property type="term" value="F:cysteine synthase activity"/>
    <property type="evidence" value="ECO:0007669"/>
    <property type="project" value="UniProtKB-ARBA"/>
</dbReference>
<accession>A0A2U1PY17</accession>
<dbReference type="FunFam" id="3.40.50.1100:FF:000006">
    <property type="entry name" value="Cysteine synthase"/>
    <property type="match status" value="1"/>
</dbReference>
<reference evidence="11 12" key="1">
    <citation type="journal article" date="2018" name="Mol. Plant">
        <title>The genome of Artemisia annua provides insight into the evolution of Asteraceae family and artemisinin biosynthesis.</title>
        <authorList>
            <person name="Shen Q."/>
            <person name="Zhang L."/>
            <person name="Liao Z."/>
            <person name="Wang S."/>
            <person name="Yan T."/>
            <person name="Shi P."/>
            <person name="Liu M."/>
            <person name="Fu X."/>
            <person name="Pan Q."/>
            <person name="Wang Y."/>
            <person name="Lv Z."/>
            <person name="Lu X."/>
            <person name="Zhang F."/>
            <person name="Jiang W."/>
            <person name="Ma Y."/>
            <person name="Chen M."/>
            <person name="Hao X."/>
            <person name="Li L."/>
            <person name="Tang Y."/>
            <person name="Lv G."/>
            <person name="Zhou Y."/>
            <person name="Sun X."/>
            <person name="Brodelius P.E."/>
            <person name="Rose J.K.C."/>
            <person name="Tang K."/>
        </authorList>
    </citation>
    <scope>NUCLEOTIDE SEQUENCE [LARGE SCALE GENOMIC DNA]</scope>
    <source>
        <strain evidence="12">cv. Huhao1</strain>
        <tissue evidence="11">Leaf</tissue>
    </source>
</reference>
<keyword evidence="8" id="KW-0198">Cysteine biosynthesis</keyword>
<comment type="caution">
    <text evidence="11">The sequence shown here is derived from an EMBL/GenBank/DDBJ whole genome shotgun (WGS) entry which is preliminary data.</text>
</comment>
<dbReference type="Proteomes" id="UP000245207">
    <property type="component" value="Unassembled WGS sequence"/>
</dbReference>
<evidence type="ECO:0000256" key="3">
    <source>
        <dbReference type="ARBA" id="ARBA00011738"/>
    </source>
</evidence>
<protein>
    <recommendedName>
        <fullName evidence="4">L-3-cyanoalanine synthase</fullName>
        <ecNumber evidence="4">4.4.1.9</ecNumber>
    </recommendedName>
</protein>
<feature type="domain" description="Tryptophan synthase beta chain-like PALP" evidence="10">
    <location>
        <begin position="308"/>
        <end position="402"/>
    </location>
</feature>
<dbReference type="PANTHER" id="PTHR10314">
    <property type="entry name" value="CYSTATHIONINE BETA-SYNTHASE"/>
    <property type="match status" value="1"/>
</dbReference>
<dbReference type="EC" id="4.4.1.9" evidence="4"/>
<evidence type="ECO:0000256" key="8">
    <source>
        <dbReference type="ARBA" id="ARBA00023192"/>
    </source>
</evidence>
<dbReference type="GO" id="GO:0019499">
    <property type="term" value="P:cyanide metabolic process"/>
    <property type="evidence" value="ECO:0007669"/>
    <property type="project" value="UniProtKB-ARBA"/>
</dbReference>
<dbReference type="InterPro" id="IPR036052">
    <property type="entry name" value="TrpB-like_PALP_sf"/>
</dbReference>
<name>A0A2U1PY17_ARTAN</name>
<keyword evidence="6" id="KW-0808">Transferase</keyword>
<gene>
    <name evidence="11" type="ORF">CTI12_AA098960</name>
</gene>
<dbReference type="STRING" id="35608.A0A2U1PY17"/>
<dbReference type="InterPro" id="IPR001216">
    <property type="entry name" value="P-phosphate_BS"/>
</dbReference>
<evidence type="ECO:0000256" key="7">
    <source>
        <dbReference type="ARBA" id="ARBA00022898"/>
    </source>
</evidence>
<evidence type="ECO:0000256" key="2">
    <source>
        <dbReference type="ARBA" id="ARBA00007103"/>
    </source>
</evidence>
<evidence type="ECO:0000256" key="6">
    <source>
        <dbReference type="ARBA" id="ARBA00022679"/>
    </source>
</evidence>
<evidence type="ECO:0000256" key="9">
    <source>
        <dbReference type="ARBA" id="ARBA00050896"/>
    </source>
</evidence>
<keyword evidence="7" id="KW-0663">Pyridoxal phosphate</keyword>
<comment type="catalytic activity">
    <reaction evidence="9">
        <text>hydrogen cyanide + L-cysteine = 3-cyano-L-alanine + hydrogen sulfide + H(+)</text>
        <dbReference type="Rhea" id="RHEA:17821"/>
        <dbReference type="ChEBI" id="CHEBI:15378"/>
        <dbReference type="ChEBI" id="CHEBI:18407"/>
        <dbReference type="ChEBI" id="CHEBI:29919"/>
        <dbReference type="ChEBI" id="CHEBI:35235"/>
        <dbReference type="ChEBI" id="CHEBI:77860"/>
        <dbReference type="EC" id="4.4.1.9"/>
    </reaction>
</comment>
<dbReference type="Pfam" id="PF00291">
    <property type="entry name" value="PALP"/>
    <property type="match status" value="2"/>
</dbReference>
<dbReference type="AlphaFoldDB" id="A0A2U1PY17"/>
<evidence type="ECO:0000259" key="10">
    <source>
        <dbReference type="Pfam" id="PF00291"/>
    </source>
</evidence>
<organism evidence="11 12">
    <name type="scientific">Artemisia annua</name>
    <name type="common">Sweet wormwood</name>
    <dbReference type="NCBI Taxonomy" id="35608"/>
    <lineage>
        <taxon>Eukaryota</taxon>
        <taxon>Viridiplantae</taxon>
        <taxon>Streptophyta</taxon>
        <taxon>Embryophyta</taxon>
        <taxon>Tracheophyta</taxon>
        <taxon>Spermatophyta</taxon>
        <taxon>Magnoliopsida</taxon>
        <taxon>eudicotyledons</taxon>
        <taxon>Gunneridae</taxon>
        <taxon>Pentapetalae</taxon>
        <taxon>asterids</taxon>
        <taxon>campanulids</taxon>
        <taxon>Asterales</taxon>
        <taxon>Asteraceae</taxon>
        <taxon>Asteroideae</taxon>
        <taxon>Anthemideae</taxon>
        <taxon>Artemisiinae</taxon>
        <taxon>Artemisia</taxon>
    </lineage>
</organism>
<dbReference type="FunFam" id="3.40.50.1100:FF:000002">
    <property type="entry name" value="Cysteine synthase"/>
    <property type="match status" value="1"/>
</dbReference>
<keyword evidence="5" id="KW-0028">Amino-acid biosynthesis</keyword>
<evidence type="ECO:0000256" key="1">
    <source>
        <dbReference type="ARBA" id="ARBA00001933"/>
    </source>
</evidence>
<sequence>MGCNTGIAEDVTELIGNTPMVYLNKIVDGCVARIAVKLETMEPCSSVKDRIALNMIKDAEEKGLITPWEVLVEGTSGNTGIGLAFVAATRGYKLIIVMSSSYSMERRIVMRAFGAELRITDSAKGIIAVFQKVDEIVKSTPNGYSLKQFENPANPKVYGVEPTESAVLSGGKPGKHKIQGIGAGIVPDALDVSILDEVVTISSEEAIETARLLSLKEGLLVEFSSGAAAAAAIRIAKRPEYAGKLVVVVFPSFVGRYLSTVLFDSLRNEVENLAIEYDTHYETTGPEIWNGCKGNDAFISGIGTGGTVYGVEPTESAVLSGGKPGKHKIQGIGAGFVPDALDVSILDEVVTISSDEAIETARLLSLKEGLLVGFSSGAAAAAAIRIAKRPEYAGKLIVVVFPSFVGRYLSTVLFDSLRNEVENLAIEYDVDHNMRL</sequence>